<dbReference type="AlphaFoldDB" id="B0MXM1"/>
<accession>B0MXM1</accession>
<dbReference type="HOGENOM" id="CLU_3094812_0_0_10"/>
<reference evidence="1" key="2">
    <citation type="submission" date="2013-09" db="EMBL/GenBank/DDBJ databases">
        <title>Draft genome sequence of Alistipes putredinis (DSM 17216).</title>
        <authorList>
            <person name="Sudarsanam P."/>
            <person name="Ley R."/>
            <person name="Guruge J."/>
            <person name="Turnbaugh P.J."/>
            <person name="Mahowald M."/>
            <person name="Liep D."/>
            <person name="Gordon J."/>
        </authorList>
    </citation>
    <scope>NUCLEOTIDE SEQUENCE</scope>
    <source>
        <strain evidence="1">DSM 17216</strain>
    </source>
</reference>
<evidence type="ECO:0000313" key="2">
    <source>
        <dbReference type="Proteomes" id="UP000005819"/>
    </source>
</evidence>
<protein>
    <submittedName>
        <fullName evidence="1">Uncharacterized protein</fullName>
    </submittedName>
</protein>
<dbReference type="Proteomes" id="UP000005819">
    <property type="component" value="Unassembled WGS sequence"/>
</dbReference>
<keyword evidence="2" id="KW-1185">Reference proteome</keyword>
<sequence>MHFAEAKYLRRSQRLRISRVQKQILFAFCRGEVSKTKSKILFICKKKNRSR</sequence>
<evidence type="ECO:0000313" key="1">
    <source>
        <dbReference type="EMBL" id="EDS02357.1"/>
    </source>
</evidence>
<comment type="caution">
    <text evidence="1">The sequence shown here is derived from an EMBL/GenBank/DDBJ whole genome shotgun (WGS) entry which is preliminary data.</text>
</comment>
<proteinExistence type="predicted"/>
<dbReference type="EMBL" id="ABFK02000020">
    <property type="protein sequence ID" value="EDS02357.1"/>
    <property type="molecule type" value="Genomic_DNA"/>
</dbReference>
<organism evidence="1 2">
    <name type="scientific">Alistipes putredinis DSM 17216</name>
    <dbReference type="NCBI Taxonomy" id="445970"/>
    <lineage>
        <taxon>Bacteria</taxon>
        <taxon>Pseudomonadati</taxon>
        <taxon>Bacteroidota</taxon>
        <taxon>Bacteroidia</taxon>
        <taxon>Bacteroidales</taxon>
        <taxon>Rikenellaceae</taxon>
        <taxon>Alistipes</taxon>
    </lineage>
</organism>
<name>B0MXM1_9BACT</name>
<reference evidence="1" key="1">
    <citation type="submission" date="2007-10" db="EMBL/GenBank/DDBJ databases">
        <authorList>
            <person name="Fulton L."/>
            <person name="Clifton S."/>
            <person name="Fulton B."/>
            <person name="Xu J."/>
            <person name="Minx P."/>
            <person name="Pepin K.H."/>
            <person name="Johnson M."/>
            <person name="Thiruvilangam P."/>
            <person name="Bhonagiri V."/>
            <person name="Nash W.E."/>
            <person name="Mardis E.R."/>
            <person name="Wilson R.K."/>
        </authorList>
    </citation>
    <scope>NUCLEOTIDE SEQUENCE [LARGE SCALE GENOMIC DNA]</scope>
    <source>
        <strain evidence="1">DSM 17216</strain>
    </source>
</reference>
<gene>
    <name evidence="1" type="ORF">ALIPUT_01880</name>
</gene>